<protein>
    <submittedName>
        <fullName evidence="1">Disease resistance protein PIK6-NP</fullName>
    </submittedName>
</protein>
<accession>A0ACC0HGZ1</accession>
<evidence type="ECO:0000313" key="1">
    <source>
        <dbReference type="EMBL" id="KAI8011316.1"/>
    </source>
</evidence>
<evidence type="ECO:0000313" key="2">
    <source>
        <dbReference type="Proteomes" id="UP001060215"/>
    </source>
</evidence>
<dbReference type="EMBL" id="CM045762">
    <property type="protein sequence ID" value="KAI8011316.1"/>
    <property type="molecule type" value="Genomic_DNA"/>
</dbReference>
<keyword evidence="2" id="KW-1185">Reference proteome</keyword>
<sequence length="132" mass="15535">MNQSQSWIHETQLNFEHYKSPNFKLNTHLLIKTPQFRVHSKMAETAVFHLLANFASFLQQEAHLLTGVQNEIEYIRDEFDHMMSFLRVADAIEENDPELKVWVNQVREAAYDIGDVLDLFMLRLGHRHGHGF</sequence>
<proteinExistence type="predicted"/>
<gene>
    <name evidence="1" type="ORF">LOK49_LG06G00503</name>
</gene>
<comment type="caution">
    <text evidence="1">The sequence shown here is derived from an EMBL/GenBank/DDBJ whole genome shotgun (WGS) entry which is preliminary data.</text>
</comment>
<organism evidence="1 2">
    <name type="scientific">Camellia lanceoleosa</name>
    <dbReference type="NCBI Taxonomy" id="1840588"/>
    <lineage>
        <taxon>Eukaryota</taxon>
        <taxon>Viridiplantae</taxon>
        <taxon>Streptophyta</taxon>
        <taxon>Embryophyta</taxon>
        <taxon>Tracheophyta</taxon>
        <taxon>Spermatophyta</taxon>
        <taxon>Magnoliopsida</taxon>
        <taxon>eudicotyledons</taxon>
        <taxon>Gunneridae</taxon>
        <taxon>Pentapetalae</taxon>
        <taxon>asterids</taxon>
        <taxon>Ericales</taxon>
        <taxon>Theaceae</taxon>
        <taxon>Camellia</taxon>
    </lineage>
</organism>
<name>A0ACC0HGZ1_9ERIC</name>
<reference evidence="1 2" key="1">
    <citation type="journal article" date="2022" name="Plant J.">
        <title>Chromosome-level genome of Camellia lanceoleosa provides a valuable resource for understanding genome evolution and self-incompatibility.</title>
        <authorList>
            <person name="Gong W."/>
            <person name="Xiao S."/>
            <person name="Wang L."/>
            <person name="Liao Z."/>
            <person name="Chang Y."/>
            <person name="Mo W."/>
            <person name="Hu G."/>
            <person name="Li W."/>
            <person name="Zhao G."/>
            <person name="Zhu H."/>
            <person name="Hu X."/>
            <person name="Ji K."/>
            <person name="Xiang X."/>
            <person name="Song Q."/>
            <person name="Yuan D."/>
            <person name="Jin S."/>
            <person name="Zhang L."/>
        </authorList>
    </citation>
    <scope>NUCLEOTIDE SEQUENCE [LARGE SCALE GENOMIC DNA]</scope>
    <source>
        <strain evidence="1">SQ_2022a</strain>
    </source>
</reference>
<dbReference type="Proteomes" id="UP001060215">
    <property type="component" value="Chromosome 5"/>
</dbReference>